<evidence type="ECO:0000259" key="2">
    <source>
        <dbReference type="PROSITE" id="PS50966"/>
    </source>
</evidence>
<name>A0A7C3MFE2_ARCFL</name>
<gene>
    <name evidence="3" type="ORF">ENW66_04710</name>
</gene>
<reference evidence="3" key="1">
    <citation type="journal article" date="2020" name="mSystems">
        <title>Genome- and Community-Level Interaction Insights into Carbon Utilization and Element Cycling Functions of Hydrothermarchaeota in Hydrothermal Sediment.</title>
        <authorList>
            <person name="Zhou Z."/>
            <person name="Liu Y."/>
            <person name="Xu W."/>
            <person name="Pan J."/>
            <person name="Luo Z.H."/>
            <person name="Li M."/>
        </authorList>
    </citation>
    <scope>NUCLEOTIDE SEQUENCE [LARGE SCALE GENOMIC DNA]</scope>
    <source>
        <strain evidence="3">SpSt-87</strain>
    </source>
</reference>
<organism evidence="3">
    <name type="scientific">Archaeoglobus fulgidus</name>
    <dbReference type="NCBI Taxonomy" id="2234"/>
    <lineage>
        <taxon>Archaea</taxon>
        <taxon>Methanobacteriati</taxon>
        <taxon>Methanobacteriota</taxon>
        <taxon>Archaeoglobi</taxon>
        <taxon>Archaeoglobales</taxon>
        <taxon>Archaeoglobaceae</taxon>
        <taxon>Archaeoglobus</taxon>
    </lineage>
</organism>
<proteinExistence type="predicted"/>
<dbReference type="Pfam" id="PF04434">
    <property type="entry name" value="SWIM"/>
    <property type="match status" value="1"/>
</dbReference>
<comment type="caution">
    <text evidence="3">The sequence shown here is derived from an EMBL/GenBank/DDBJ whole genome shotgun (WGS) entry which is preliminary data.</text>
</comment>
<accession>A0A7C3MFE2</accession>
<evidence type="ECO:0000313" key="3">
    <source>
        <dbReference type="EMBL" id="HFW32236.1"/>
    </source>
</evidence>
<protein>
    <recommendedName>
        <fullName evidence="2">SWIM-type domain-containing protein</fullName>
    </recommendedName>
</protein>
<keyword evidence="1" id="KW-0479">Metal-binding</keyword>
<dbReference type="AlphaFoldDB" id="A0A7C3MFE2"/>
<dbReference type="InterPro" id="IPR007527">
    <property type="entry name" value="Znf_SWIM"/>
</dbReference>
<dbReference type="PROSITE" id="PS50966">
    <property type="entry name" value="ZF_SWIM"/>
    <property type="match status" value="1"/>
</dbReference>
<feature type="domain" description="SWIM-type" evidence="2">
    <location>
        <begin position="49"/>
        <end position="91"/>
    </location>
</feature>
<dbReference type="EMBL" id="DTLB01000027">
    <property type="protein sequence ID" value="HFW32236.1"/>
    <property type="molecule type" value="Genomic_DNA"/>
</dbReference>
<evidence type="ECO:0000256" key="1">
    <source>
        <dbReference type="PROSITE-ProRule" id="PRU00325"/>
    </source>
</evidence>
<keyword evidence="1" id="KW-0862">Zinc</keyword>
<keyword evidence="1" id="KW-0863">Zinc-finger</keyword>
<sequence>MPLPSEVERAAKSGSEYELYKTLLLNFGKRGDKAFEYLKERRVKKYRDFFVVVGKEEYIVEENFCTCTDFLVNLKGRSPCAHIIAVEVAKITGMYDNIDAYYVDYPDDILEKKK</sequence>
<dbReference type="GO" id="GO:0008270">
    <property type="term" value="F:zinc ion binding"/>
    <property type="evidence" value="ECO:0007669"/>
    <property type="project" value="UniProtKB-KW"/>
</dbReference>